<accession>A0ABR3QKJ9</accession>
<dbReference type="SUPFAM" id="SSF56112">
    <property type="entry name" value="Protein kinase-like (PK-like)"/>
    <property type="match status" value="1"/>
</dbReference>
<feature type="domain" description="Protein kinase" evidence="1">
    <location>
        <begin position="18"/>
        <end position="348"/>
    </location>
</feature>
<dbReference type="Proteomes" id="UP001521785">
    <property type="component" value="Unassembled WGS sequence"/>
</dbReference>
<evidence type="ECO:0000259" key="1">
    <source>
        <dbReference type="PROSITE" id="PS50011"/>
    </source>
</evidence>
<dbReference type="InterPro" id="IPR000719">
    <property type="entry name" value="Prot_kinase_dom"/>
</dbReference>
<dbReference type="Gene3D" id="1.10.510.10">
    <property type="entry name" value="Transferase(Phosphotransferase) domain 1"/>
    <property type="match status" value="1"/>
</dbReference>
<sequence>MVPSKSPSKLMKATNGKYVSISHAGSGMTADIYFALPQKSLEGLKHPLNLTALRSQVCAIKLYKQFASRFYLKYELPAMKRLQDVPEELRARFAEPLNFCEMDAADGSYWYSMKAVNGFTLSQLRNTAATIKTIIPQELVFHVYLQLNQALNFLHTSDPPMVKGDLIAVNVMVDPSNQDTPGFPNIKLIDFGCSLVGGSYANAAMESERHWLYKMMYDLAMLNHRCKRTDAAFADADKGSNNCVHEIEFTDFVDALRQRLVVDLGLSRSKEQVDIDLQERIPKILKIKRGYASAESLQAIDYLVKQSLESSEVKFPTDQQILDAVGQVGQAVHAVGQGGANDTPVSGL</sequence>
<gene>
    <name evidence="2" type="ORF">SLS60_011100</name>
</gene>
<dbReference type="PROSITE" id="PS50011">
    <property type="entry name" value="PROTEIN_KINASE_DOM"/>
    <property type="match status" value="1"/>
</dbReference>
<evidence type="ECO:0000313" key="3">
    <source>
        <dbReference type="Proteomes" id="UP001521785"/>
    </source>
</evidence>
<name>A0ABR3QKJ9_9PLEO</name>
<organism evidence="2 3">
    <name type="scientific">Paraconiothyrium brasiliense</name>
    <dbReference type="NCBI Taxonomy" id="300254"/>
    <lineage>
        <taxon>Eukaryota</taxon>
        <taxon>Fungi</taxon>
        <taxon>Dikarya</taxon>
        <taxon>Ascomycota</taxon>
        <taxon>Pezizomycotina</taxon>
        <taxon>Dothideomycetes</taxon>
        <taxon>Pleosporomycetidae</taxon>
        <taxon>Pleosporales</taxon>
        <taxon>Massarineae</taxon>
        <taxon>Didymosphaeriaceae</taxon>
        <taxon>Paraconiothyrium</taxon>
    </lineage>
</organism>
<evidence type="ECO:0000313" key="2">
    <source>
        <dbReference type="EMBL" id="KAL1592684.1"/>
    </source>
</evidence>
<comment type="caution">
    <text evidence="2">The sequence shown here is derived from an EMBL/GenBank/DDBJ whole genome shotgun (WGS) entry which is preliminary data.</text>
</comment>
<proteinExistence type="predicted"/>
<protein>
    <recommendedName>
        <fullName evidence="1">Protein kinase domain-containing protein</fullName>
    </recommendedName>
</protein>
<reference evidence="2 3" key="1">
    <citation type="submission" date="2024-02" db="EMBL/GenBank/DDBJ databases">
        <title>De novo assembly and annotation of 12 fungi associated with fruit tree decline syndrome in Ontario, Canada.</title>
        <authorList>
            <person name="Sulman M."/>
            <person name="Ellouze W."/>
            <person name="Ilyukhin E."/>
        </authorList>
    </citation>
    <scope>NUCLEOTIDE SEQUENCE [LARGE SCALE GENOMIC DNA]</scope>
    <source>
        <strain evidence="2 3">M42-189</strain>
    </source>
</reference>
<keyword evidence="3" id="KW-1185">Reference proteome</keyword>
<dbReference type="InterPro" id="IPR011009">
    <property type="entry name" value="Kinase-like_dom_sf"/>
</dbReference>
<dbReference type="EMBL" id="JAKJXO020000020">
    <property type="protein sequence ID" value="KAL1592684.1"/>
    <property type="molecule type" value="Genomic_DNA"/>
</dbReference>